<reference evidence="3 4" key="1">
    <citation type="journal article" date="2020" name="IScience">
        <title>Genome Sequencing of the Endangered Kingdonia uniflora (Circaeasteraceae, Ranunculales) Reveals Potential Mechanisms of Evolutionary Specialization.</title>
        <authorList>
            <person name="Sun Y."/>
            <person name="Deng T."/>
            <person name="Zhang A."/>
            <person name="Moore M.J."/>
            <person name="Landis J.B."/>
            <person name="Lin N."/>
            <person name="Zhang H."/>
            <person name="Zhang X."/>
            <person name="Huang J."/>
            <person name="Zhang X."/>
            <person name="Sun H."/>
            <person name="Wang H."/>
        </authorList>
    </citation>
    <scope>NUCLEOTIDE SEQUENCE [LARGE SCALE GENOMIC DNA]</scope>
    <source>
        <strain evidence="3">TB1705</strain>
        <tissue evidence="3">Leaf</tissue>
    </source>
</reference>
<feature type="compositionally biased region" description="Low complexity" evidence="1">
    <location>
        <begin position="26"/>
        <end position="58"/>
    </location>
</feature>
<keyword evidence="4" id="KW-1185">Reference proteome</keyword>
<feature type="region of interest" description="Disordered" evidence="1">
    <location>
        <begin position="19"/>
        <end position="58"/>
    </location>
</feature>
<organism evidence="3 4">
    <name type="scientific">Kingdonia uniflora</name>
    <dbReference type="NCBI Taxonomy" id="39325"/>
    <lineage>
        <taxon>Eukaryota</taxon>
        <taxon>Viridiplantae</taxon>
        <taxon>Streptophyta</taxon>
        <taxon>Embryophyta</taxon>
        <taxon>Tracheophyta</taxon>
        <taxon>Spermatophyta</taxon>
        <taxon>Magnoliopsida</taxon>
        <taxon>Ranunculales</taxon>
        <taxon>Circaeasteraceae</taxon>
        <taxon>Kingdonia</taxon>
    </lineage>
</organism>
<dbReference type="OrthoDB" id="1900495at2759"/>
<evidence type="ECO:0000313" key="4">
    <source>
        <dbReference type="Proteomes" id="UP000541444"/>
    </source>
</evidence>
<evidence type="ECO:0000259" key="2">
    <source>
        <dbReference type="Pfam" id="PF23324"/>
    </source>
</evidence>
<dbReference type="EMBL" id="JACGCM010000786">
    <property type="protein sequence ID" value="KAF6166611.1"/>
    <property type="molecule type" value="Genomic_DNA"/>
</dbReference>
<proteinExistence type="predicted"/>
<comment type="caution">
    <text evidence="3">The sequence shown here is derived from an EMBL/GenBank/DDBJ whole genome shotgun (WGS) entry which is preliminary data.</text>
</comment>
<gene>
    <name evidence="3" type="ORF">GIB67_005473</name>
</gene>
<dbReference type="InterPro" id="IPR055513">
    <property type="entry name" value="DUF7086"/>
</dbReference>
<dbReference type="Proteomes" id="UP000541444">
    <property type="component" value="Unassembled WGS sequence"/>
</dbReference>
<dbReference type="PANTHER" id="PTHR34272:SF1">
    <property type="entry name" value="EXPRESSED PROTEIN"/>
    <property type="match status" value="1"/>
</dbReference>
<dbReference type="Pfam" id="PF23324">
    <property type="entry name" value="DUF7086"/>
    <property type="match status" value="1"/>
</dbReference>
<feature type="domain" description="DUF7086" evidence="2">
    <location>
        <begin position="144"/>
        <end position="277"/>
    </location>
</feature>
<accession>A0A7J7NH89</accession>
<evidence type="ECO:0000313" key="3">
    <source>
        <dbReference type="EMBL" id="KAF6166611.1"/>
    </source>
</evidence>
<evidence type="ECO:0000256" key="1">
    <source>
        <dbReference type="SAM" id="MobiDB-lite"/>
    </source>
</evidence>
<name>A0A7J7NH89_9MAGN</name>
<dbReference type="PANTHER" id="PTHR34272">
    <property type="entry name" value="EXPRESSED PROTEIN"/>
    <property type="match status" value="1"/>
</dbReference>
<dbReference type="AlphaFoldDB" id="A0A7J7NH89"/>
<protein>
    <recommendedName>
        <fullName evidence="2">DUF7086 domain-containing protein</fullName>
    </recommendedName>
</protein>
<sequence>MDTKNEMRKRKNRDCIDDFDDKRLDLSLSLPSSTPNKQPQPFLEPLQTQEQQQPQPQLVVSPSTLQPMQLLMVEPSPPPQQQQYASYPVSHQDEQLILSRQQNYNPPQRKSRTARRLTPHDETVDIVPAPFRWATTKHATVFSLQDLLAMGIHTIWGDAECKKCQHKCRIEFDLMNKFMEVGKYISARKGYFNDRAPKNWMNPELPSCPSCNQVNSMRPNIPQDKKMINWLFLLLGQMLGCCTLEQLKYFCKHTRNHRTGAKDRVLYYTYLALCKQLDSTGPFEPAK</sequence>